<dbReference type="Gene3D" id="2.60.120.10">
    <property type="entry name" value="Jelly Rolls"/>
    <property type="match status" value="1"/>
</dbReference>
<evidence type="ECO:0000313" key="7">
    <source>
        <dbReference type="Proteomes" id="UP000248597"/>
    </source>
</evidence>
<dbReference type="InterPro" id="IPR036390">
    <property type="entry name" value="WH_DNA-bd_sf"/>
</dbReference>
<gene>
    <name evidence="6" type="ORF">DI569_07740</name>
</gene>
<feature type="domain" description="HTH crp-type" evidence="5">
    <location>
        <begin position="145"/>
        <end position="212"/>
    </location>
</feature>
<proteinExistence type="predicted"/>
<comment type="caution">
    <text evidence="6">The sequence shown here is derived from an EMBL/GenBank/DDBJ whole genome shotgun (WGS) entry which is preliminary data.</text>
</comment>
<evidence type="ECO:0000256" key="1">
    <source>
        <dbReference type="ARBA" id="ARBA00023015"/>
    </source>
</evidence>
<dbReference type="EMBL" id="QFPJ01000013">
    <property type="protein sequence ID" value="PZQ22612.1"/>
    <property type="molecule type" value="Genomic_DNA"/>
</dbReference>
<dbReference type="InterPro" id="IPR050397">
    <property type="entry name" value="Env_Response_Regulators"/>
</dbReference>
<dbReference type="PROSITE" id="PS50042">
    <property type="entry name" value="CNMP_BINDING_3"/>
    <property type="match status" value="1"/>
</dbReference>
<dbReference type="InterPro" id="IPR000595">
    <property type="entry name" value="cNMP-bd_dom"/>
</dbReference>
<dbReference type="SMART" id="SM00419">
    <property type="entry name" value="HTH_CRP"/>
    <property type="match status" value="1"/>
</dbReference>
<keyword evidence="2" id="KW-0238">DNA-binding</keyword>
<dbReference type="CDD" id="cd00038">
    <property type="entry name" value="CAP_ED"/>
    <property type="match status" value="1"/>
</dbReference>
<evidence type="ECO:0000313" key="6">
    <source>
        <dbReference type="EMBL" id="PZQ22612.1"/>
    </source>
</evidence>
<dbReference type="InterPro" id="IPR014710">
    <property type="entry name" value="RmlC-like_jellyroll"/>
</dbReference>
<evidence type="ECO:0000256" key="3">
    <source>
        <dbReference type="ARBA" id="ARBA00023163"/>
    </source>
</evidence>
<dbReference type="InterPro" id="IPR036388">
    <property type="entry name" value="WH-like_DNA-bd_sf"/>
</dbReference>
<dbReference type="GO" id="GO:0003700">
    <property type="term" value="F:DNA-binding transcription factor activity"/>
    <property type="evidence" value="ECO:0007669"/>
    <property type="project" value="TreeGrafter"/>
</dbReference>
<accession>A0A2W5L004</accession>
<evidence type="ECO:0000259" key="4">
    <source>
        <dbReference type="PROSITE" id="PS50042"/>
    </source>
</evidence>
<keyword evidence="1" id="KW-0805">Transcription regulation</keyword>
<organism evidence="6 7">
    <name type="scientific">Sphingopyxis macrogoltabida</name>
    <name type="common">Sphingomonas macrogoltabidus</name>
    <dbReference type="NCBI Taxonomy" id="33050"/>
    <lineage>
        <taxon>Bacteria</taxon>
        <taxon>Pseudomonadati</taxon>
        <taxon>Pseudomonadota</taxon>
        <taxon>Alphaproteobacteria</taxon>
        <taxon>Sphingomonadales</taxon>
        <taxon>Sphingomonadaceae</taxon>
        <taxon>Sphingopyxis</taxon>
    </lineage>
</organism>
<dbReference type="SUPFAM" id="SSF51206">
    <property type="entry name" value="cAMP-binding domain-like"/>
    <property type="match status" value="1"/>
</dbReference>
<dbReference type="SUPFAM" id="SSF46785">
    <property type="entry name" value="Winged helix' DNA-binding domain"/>
    <property type="match status" value="1"/>
</dbReference>
<dbReference type="Proteomes" id="UP000248597">
    <property type="component" value="Unassembled WGS sequence"/>
</dbReference>
<dbReference type="AlphaFoldDB" id="A0A2W5L004"/>
<dbReference type="PROSITE" id="PS51063">
    <property type="entry name" value="HTH_CRP_2"/>
    <property type="match status" value="1"/>
</dbReference>
<dbReference type="Pfam" id="PF00027">
    <property type="entry name" value="cNMP_binding"/>
    <property type="match status" value="1"/>
</dbReference>
<evidence type="ECO:0000256" key="2">
    <source>
        <dbReference type="ARBA" id="ARBA00023125"/>
    </source>
</evidence>
<protein>
    <submittedName>
        <fullName evidence="6">Crp/Fnr family transcriptional regulator</fullName>
    </submittedName>
</protein>
<dbReference type="Gene3D" id="1.10.10.10">
    <property type="entry name" value="Winged helix-like DNA-binding domain superfamily/Winged helix DNA-binding domain"/>
    <property type="match status" value="1"/>
</dbReference>
<feature type="domain" description="Cyclic nucleotide-binding" evidence="4">
    <location>
        <begin position="11"/>
        <end position="114"/>
    </location>
</feature>
<dbReference type="SMART" id="SM00100">
    <property type="entry name" value="cNMP"/>
    <property type="match status" value="1"/>
</dbReference>
<reference evidence="6 7" key="1">
    <citation type="submission" date="2017-08" db="EMBL/GenBank/DDBJ databases">
        <title>Infants hospitalized years apart are colonized by the same room-sourced microbial strains.</title>
        <authorList>
            <person name="Brooks B."/>
            <person name="Olm M.R."/>
            <person name="Firek B.A."/>
            <person name="Baker R."/>
            <person name="Thomas B.C."/>
            <person name="Morowitz M.J."/>
            <person name="Banfield J.F."/>
        </authorList>
    </citation>
    <scope>NUCLEOTIDE SEQUENCE [LARGE SCALE GENOMIC DNA]</scope>
    <source>
        <strain evidence="6">S2_005_003_R2_47</strain>
    </source>
</reference>
<dbReference type="Pfam" id="PF13545">
    <property type="entry name" value="HTH_Crp_2"/>
    <property type="match status" value="1"/>
</dbReference>
<dbReference type="GO" id="GO:0005829">
    <property type="term" value="C:cytosol"/>
    <property type="evidence" value="ECO:0007669"/>
    <property type="project" value="TreeGrafter"/>
</dbReference>
<keyword evidence="3" id="KW-0804">Transcription</keyword>
<name>A0A2W5L004_SPHMC</name>
<dbReference type="PANTHER" id="PTHR24567:SF74">
    <property type="entry name" value="HTH-TYPE TRANSCRIPTIONAL REGULATOR ARCR"/>
    <property type="match status" value="1"/>
</dbReference>
<sequence>MQRTYHFAMAERSRLSARELAQLSAQARVQHFAGGQFIQHQGDPGDAFWAVVDGHVTIGRHSEDGVFTHFAVLGPGDLFGELAFFTGVPRQVDAIADDRASMIAIDRALLRRLMAADVGWAELLLRSLSRQLASTLDMIDAERRLSATDRLAQLLVIMARDGEPSGTVRATQQQLADLLGVSRVTLGAALGDLAKRGQVERRYRHIRLLGLLADQAAAPGHGQEAE</sequence>
<dbReference type="PANTHER" id="PTHR24567">
    <property type="entry name" value="CRP FAMILY TRANSCRIPTIONAL REGULATORY PROTEIN"/>
    <property type="match status" value="1"/>
</dbReference>
<dbReference type="InterPro" id="IPR012318">
    <property type="entry name" value="HTH_CRP"/>
</dbReference>
<dbReference type="InterPro" id="IPR018490">
    <property type="entry name" value="cNMP-bd_dom_sf"/>
</dbReference>
<evidence type="ECO:0000259" key="5">
    <source>
        <dbReference type="PROSITE" id="PS51063"/>
    </source>
</evidence>
<dbReference type="GO" id="GO:0003677">
    <property type="term" value="F:DNA binding"/>
    <property type="evidence" value="ECO:0007669"/>
    <property type="project" value="UniProtKB-KW"/>
</dbReference>